<dbReference type="AlphaFoldDB" id="A0AA88XU14"/>
<accession>A0AA88XU14</accession>
<organism evidence="2 3">
    <name type="scientific">Pinctada imbricata</name>
    <name type="common">Atlantic pearl-oyster</name>
    <name type="synonym">Pinctada martensii</name>
    <dbReference type="NCBI Taxonomy" id="66713"/>
    <lineage>
        <taxon>Eukaryota</taxon>
        <taxon>Metazoa</taxon>
        <taxon>Spiralia</taxon>
        <taxon>Lophotrochozoa</taxon>
        <taxon>Mollusca</taxon>
        <taxon>Bivalvia</taxon>
        <taxon>Autobranchia</taxon>
        <taxon>Pteriomorphia</taxon>
        <taxon>Pterioida</taxon>
        <taxon>Pterioidea</taxon>
        <taxon>Pteriidae</taxon>
        <taxon>Pinctada</taxon>
    </lineage>
</organism>
<dbReference type="InterPro" id="IPR036397">
    <property type="entry name" value="RNaseH_sf"/>
</dbReference>
<dbReference type="PANTHER" id="PTHR47331:SF6">
    <property type="entry name" value="DOUBLECORTIN DOMAIN-CONTAINING PROTEIN"/>
    <property type="match status" value="1"/>
</dbReference>
<dbReference type="SUPFAM" id="SSF53098">
    <property type="entry name" value="Ribonuclease H-like"/>
    <property type="match status" value="1"/>
</dbReference>
<proteinExistence type="predicted"/>
<protein>
    <recommendedName>
        <fullName evidence="1">Integrase catalytic domain-containing protein</fullName>
    </recommendedName>
</protein>
<comment type="caution">
    <text evidence="2">The sequence shown here is derived from an EMBL/GenBank/DDBJ whole genome shotgun (WGS) entry which is preliminary data.</text>
</comment>
<dbReference type="Proteomes" id="UP001186944">
    <property type="component" value="Unassembled WGS sequence"/>
</dbReference>
<dbReference type="GO" id="GO:0015074">
    <property type="term" value="P:DNA integration"/>
    <property type="evidence" value="ECO:0007669"/>
    <property type="project" value="InterPro"/>
</dbReference>
<keyword evidence="3" id="KW-1185">Reference proteome</keyword>
<evidence type="ECO:0000313" key="2">
    <source>
        <dbReference type="EMBL" id="KAK3091643.1"/>
    </source>
</evidence>
<reference evidence="2" key="1">
    <citation type="submission" date="2019-08" db="EMBL/GenBank/DDBJ databases">
        <title>The improved chromosome-level genome for the pearl oyster Pinctada fucata martensii using PacBio sequencing and Hi-C.</title>
        <authorList>
            <person name="Zheng Z."/>
        </authorList>
    </citation>
    <scope>NUCLEOTIDE SEQUENCE</scope>
    <source>
        <strain evidence="2">ZZ-2019</strain>
        <tissue evidence="2">Adductor muscle</tissue>
    </source>
</reference>
<name>A0AA88XU14_PINIB</name>
<dbReference type="EMBL" id="VSWD01000010">
    <property type="protein sequence ID" value="KAK3091643.1"/>
    <property type="molecule type" value="Genomic_DNA"/>
</dbReference>
<gene>
    <name evidence="2" type="ORF">FSP39_021505</name>
</gene>
<dbReference type="GO" id="GO:0003676">
    <property type="term" value="F:nucleic acid binding"/>
    <property type="evidence" value="ECO:0007669"/>
    <property type="project" value="InterPro"/>
</dbReference>
<feature type="domain" description="Integrase catalytic" evidence="1">
    <location>
        <begin position="9"/>
        <end position="199"/>
    </location>
</feature>
<dbReference type="InterPro" id="IPR001584">
    <property type="entry name" value="Integrase_cat-core"/>
</dbReference>
<dbReference type="InterPro" id="IPR012337">
    <property type="entry name" value="RNaseH-like_sf"/>
</dbReference>
<sequence>MANLPADRVTPGPPFSTVGIDVFGPWYVVARKTRGGLAHSKRWAVIFSCLTTRAAHVEVKEDMTSSAFINAFLRFTSIRGPVKEVRSDRGTNFVGALNDLHANAVFIEDGPVGDYMQKSGIKLTFNPPHTSHMAGSWERMKGLARRILEAMLLSQGSKELTHDVLVTFMYEVCAILNSRPICPISYDPDNPIIISPSMLLTQRCTWTTYHLTYQVSRRSIKLCGSTFRCYPTPFGSNGVPVTCRTCKRVRSG</sequence>
<dbReference type="PANTHER" id="PTHR47331">
    <property type="entry name" value="PHD-TYPE DOMAIN-CONTAINING PROTEIN"/>
    <property type="match status" value="1"/>
</dbReference>
<evidence type="ECO:0000313" key="3">
    <source>
        <dbReference type="Proteomes" id="UP001186944"/>
    </source>
</evidence>
<evidence type="ECO:0000259" key="1">
    <source>
        <dbReference type="PROSITE" id="PS50994"/>
    </source>
</evidence>
<dbReference type="PROSITE" id="PS50994">
    <property type="entry name" value="INTEGRASE"/>
    <property type="match status" value="1"/>
</dbReference>
<dbReference type="Gene3D" id="3.30.420.10">
    <property type="entry name" value="Ribonuclease H-like superfamily/Ribonuclease H"/>
    <property type="match status" value="1"/>
</dbReference>